<name>A0A9X4LFU9_9BURK</name>
<accession>A0A9X4LFU9</accession>
<dbReference type="PANTHER" id="PTHR37423:SF2">
    <property type="entry name" value="MEMBRANE-BOUND LYTIC MUREIN TRANSGLYCOSYLASE C"/>
    <property type="match status" value="1"/>
</dbReference>
<dbReference type="InterPro" id="IPR023346">
    <property type="entry name" value="Lysozyme-like_dom_sf"/>
</dbReference>
<dbReference type="CDD" id="cd00254">
    <property type="entry name" value="LT-like"/>
    <property type="match status" value="1"/>
</dbReference>
<dbReference type="SUPFAM" id="SSF53955">
    <property type="entry name" value="Lysozyme-like"/>
    <property type="match status" value="1"/>
</dbReference>
<comment type="similarity">
    <text evidence="1">Belongs to the transglycosylase Slt family.</text>
</comment>
<dbReference type="Pfam" id="PF01464">
    <property type="entry name" value="SLT"/>
    <property type="match status" value="1"/>
</dbReference>
<dbReference type="GO" id="GO:0000270">
    <property type="term" value="P:peptidoglycan metabolic process"/>
    <property type="evidence" value="ECO:0007669"/>
    <property type="project" value="InterPro"/>
</dbReference>
<dbReference type="PROSITE" id="PS00922">
    <property type="entry name" value="TRANSGLYCOSYLASE"/>
    <property type="match status" value="1"/>
</dbReference>
<dbReference type="Pfam" id="PF08238">
    <property type="entry name" value="Sel1"/>
    <property type="match status" value="2"/>
</dbReference>
<organism evidence="3 4">
    <name type="scientific">Pelomonas aquatica</name>
    <dbReference type="NCBI Taxonomy" id="431058"/>
    <lineage>
        <taxon>Bacteria</taxon>
        <taxon>Pseudomonadati</taxon>
        <taxon>Pseudomonadota</taxon>
        <taxon>Betaproteobacteria</taxon>
        <taxon>Burkholderiales</taxon>
        <taxon>Sphaerotilaceae</taxon>
        <taxon>Roseateles</taxon>
    </lineage>
</organism>
<keyword evidence="4" id="KW-1185">Reference proteome</keyword>
<dbReference type="AlphaFoldDB" id="A0A9X4LFU9"/>
<dbReference type="PANTHER" id="PTHR37423">
    <property type="entry name" value="SOLUBLE LYTIC MUREIN TRANSGLYCOSYLASE-RELATED"/>
    <property type="match status" value="1"/>
</dbReference>
<dbReference type="SMART" id="SM00671">
    <property type="entry name" value="SEL1"/>
    <property type="match status" value="2"/>
</dbReference>
<proteinExistence type="inferred from homology"/>
<dbReference type="InterPro" id="IPR011990">
    <property type="entry name" value="TPR-like_helical_dom_sf"/>
</dbReference>
<gene>
    <name evidence="3" type="ORF">EXJ73_04595</name>
</gene>
<evidence type="ECO:0000313" key="4">
    <source>
        <dbReference type="Proteomes" id="UP001152766"/>
    </source>
</evidence>
<dbReference type="InterPro" id="IPR006597">
    <property type="entry name" value="Sel1-like"/>
</dbReference>
<dbReference type="SUPFAM" id="SSF81901">
    <property type="entry name" value="HCP-like"/>
    <property type="match status" value="1"/>
</dbReference>
<dbReference type="InterPro" id="IPR008258">
    <property type="entry name" value="Transglycosylase_SLT_dom_1"/>
</dbReference>
<sequence length="358" mass="39003">MAVAPSLKAWRRALFVRTSLDFRPSPALPDRPLRRLLLPLLFAGSAAVAQVPSLTLEQLPRPTMPPGERGPVVPAQVERWRLEAKALEYGDGVRRDEVAAAKLYCRAARYGDAEAQYSLGWMLTNARGIQRNDAEAAHMFAAAAEQGMAQAQNMLDTLGGTPLGDPPPCLRPPEADPVAVAPVPPRGARPVSRWAALPLPANAPPAIVNYVKLVAPEYQLAPALVLAVMAQESNFDPLAESPKKAQGLMQLLPETGARFNVLRLRDPSQNIRGGMAYLRWLLAYFEGDVQLALAAYNAGEKAVDRYLGVPPYAETRLYVRRIMAATGGQRLHPFDARVTEASPMLQRVRAAMQAIQAR</sequence>
<protein>
    <submittedName>
        <fullName evidence="3">Lytic transglycosylase</fullName>
    </submittedName>
</protein>
<comment type="caution">
    <text evidence="3">The sequence shown here is derived from an EMBL/GenBank/DDBJ whole genome shotgun (WGS) entry which is preliminary data.</text>
</comment>
<feature type="domain" description="Transglycosylase SLT" evidence="2">
    <location>
        <begin position="216"/>
        <end position="308"/>
    </location>
</feature>
<dbReference type="Gene3D" id="1.10.530.10">
    <property type="match status" value="1"/>
</dbReference>
<reference evidence="3" key="1">
    <citation type="submission" date="2019-02" db="EMBL/GenBank/DDBJ databases">
        <title>Draft genome of the type strain Pelomonas aquatica CCUG 52575T.</title>
        <authorList>
            <person name="Gomila M."/>
            <person name="Lalucat J."/>
        </authorList>
    </citation>
    <scope>NUCLEOTIDE SEQUENCE</scope>
    <source>
        <strain evidence="3">CCUG 52575</strain>
    </source>
</reference>
<dbReference type="Gene3D" id="1.25.40.10">
    <property type="entry name" value="Tetratricopeptide repeat domain"/>
    <property type="match status" value="1"/>
</dbReference>
<dbReference type="EMBL" id="SGUG01000005">
    <property type="protein sequence ID" value="MDG0861752.1"/>
    <property type="molecule type" value="Genomic_DNA"/>
</dbReference>
<evidence type="ECO:0000256" key="1">
    <source>
        <dbReference type="ARBA" id="ARBA00007734"/>
    </source>
</evidence>
<dbReference type="GO" id="GO:0016020">
    <property type="term" value="C:membrane"/>
    <property type="evidence" value="ECO:0007669"/>
    <property type="project" value="InterPro"/>
</dbReference>
<dbReference type="Proteomes" id="UP001152766">
    <property type="component" value="Unassembled WGS sequence"/>
</dbReference>
<evidence type="ECO:0000259" key="2">
    <source>
        <dbReference type="Pfam" id="PF01464"/>
    </source>
</evidence>
<dbReference type="InterPro" id="IPR000189">
    <property type="entry name" value="Transglyc_AS"/>
</dbReference>
<dbReference type="GO" id="GO:0008933">
    <property type="term" value="F:peptidoglycan lytic transglycosylase activity"/>
    <property type="evidence" value="ECO:0007669"/>
    <property type="project" value="InterPro"/>
</dbReference>
<evidence type="ECO:0000313" key="3">
    <source>
        <dbReference type="EMBL" id="MDG0861752.1"/>
    </source>
</evidence>